<keyword evidence="3" id="KW-1185">Reference proteome</keyword>
<dbReference type="Pfam" id="PF02498">
    <property type="entry name" value="Bro-N"/>
    <property type="match status" value="1"/>
</dbReference>
<dbReference type="RefSeq" id="WP_105041908.1">
    <property type="nucleotide sequence ID" value="NZ_MQWA01000001.1"/>
</dbReference>
<protein>
    <recommendedName>
        <fullName evidence="1">Bro-N domain-containing protein</fullName>
    </recommendedName>
</protein>
<gene>
    <name evidence="2" type="ORF">BSZ32_02200</name>
</gene>
<evidence type="ECO:0000313" key="3">
    <source>
        <dbReference type="Proteomes" id="UP000239907"/>
    </source>
</evidence>
<comment type="caution">
    <text evidence="2">The sequence shown here is derived from an EMBL/GenBank/DDBJ whole genome shotgun (WGS) entry which is preliminary data.</text>
</comment>
<name>A0A2S7TZP8_9BACT</name>
<organism evidence="2 3">
    <name type="scientific">Rubritalea profundi</name>
    <dbReference type="NCBI Taxonomy" id="1658618"/>
    <lineage>
        <taxon>Bacteria</taxon>
        <taxon>Pseudomonadati</taxon>
        <taxon>Verrucomicrobiota</taxon>
        <taxon>Verrucomicrobiia</taxon>
        <taxon>Verrucomicrobiales</taxon>
        <taxon>Rubritaleaceae</taxon>
        <taxon>Rubritalea</taxon>
    </lineage>
</organism>
<dbReference type="SMART" id="SM01040">
    <property type="entry name" value="Bro-N"/>
    <property type="match status" value="1"/>
</dbReference>
<feature type="domain" description="Bro-N" evidence="1">
    <location>
        <begin position="1"/>
        <end position="104"/>
    </location>
</feature>
<evidence type="ECO:0000259" key="1">
    <source>
        <dbReference type="PROSITE" id="PS51750"/>
    </source>
</evidence>
<dbReference type="OrthoDB" id="9808959at2"/>
<evidence type="ECO:0000313" key="2">
    <source>
        <dbReference type="EMBL" id="PQJ27423.1"/>
    </source>
</evidence>
<dbReference type="Proteomes" id="UP000239907">
    <property type="component" value="Unassembled WGS sequence"/>
</dbReference>
<proteinExistence type="predicted"/>
<dbReference type="PANTHER" id="PTHR36180">
    <property type="entry name" value="DNA-BINDING PROTEIN-RELATED-RELATED"/>
    <property type="match status" value="1"/>
</dbReference>
<dbReference type="PROSITE" id="PS51750">
    <property type="entry name" value="BRO_N"/>
    <property type="match status" value="1"/>
</dbReference>
<accession>A0A2S7TZP8</accession>
<dbReference type="InterPro" id="IPR003497">
    <property type="entry name" value="BRO_N_domain"/>
</dbReference>
<sequence>MNTELTAKFEGHKVRVLGTAMEPMFVAKDVCDVLEIKNSRQALARLDDNEKGVTIADTLGGSQEMTYVTESGLYHLMFKSRKPAAKRFRRWVTDEVIPSIRKTGSYVVSSPTFEELDNQLTKTLDKWISRGVSPDKASACVSNIFKESGKGCVNIDRSNKTTPNLLPKARYDSETTTTDEFDFDATPTL</sequence>
<dbReference type="AlphaFoldDB" id="A0A2S7TZP8"/>
<dbReference type="PANTHER" id="PTHR36180:SF2">
    <property type="entry name" value="BRO FAMILY PROTEIN"/>
    <property type="match status" value="1"/>
</dbReference>
<reference evidence="2 3" key="1">
    <citation type="submission" date="2016-12" db="EMBL/GenBank/DDBJ databases">
        <title>Study of bacterial adaptation to deep sea.</title>
        <authorList>
            <person name="Song J."/>
            <person name="Yoshizawa S."/>
            <person name="Kogure K."/>
        </authorList>
    </citation>
    <scope>NUCLEOTIDE SEQUENCE [LARGE SCALE GENOMIC DNA]</scope>
    <source>
        <strain evidence="2 3">SAORIC-165</strain>
    </source>
</reference>
<dbReference type="EMBL" id="MQWA01000001">
    <property type="protein sequence ID" value="PQJ27423.1"/>
    <property type="molecule type" value="Genomic_DNA"/>
</dbReference>